<feature type="repeat" description="WD" evidence="3">
    <location>
        <begin position="15"/>
        <end position="57"/>
    </location>
</feature>
<protein>
    <recommendedName>
        <fullName evidence="7">WD40 repeat-like protein</fullName>
    </recommendedName>
</protein>
<feature type="compositionally biased region" description="Low complexity" evidence="4">
    <location>
        <begin position="304"/>
        <end position="324"/>
    </location>
</feature>
<dbReference type="InterPro" id="IPR036322">
    <property type="entry name" value="WD40_repeat_dom_sf"/>
</dbReference>
<keyword evidence="1 3" id="KW-0853">WD repeat</keyword>
<dbReference type="PROSITE" id="PS00678">
    <property type="entry name" value="WD_REPEATS_1"/>
    <property type="match status" value="1"/>
</dbReference>
<evidence type="ECO:0000313" key="6">
    <source>
        <dbReference type="Proteomes" id="UP001165060"/>
    </source>
</evidence>
<dbReference type="PANTHER" id="PTHR16266:SF17">
    <property type="entry name" value="BRWD3"/>
    <property type="match status" value="1"/>
</dbReference>
<dbReference type="Gene3D" id="2.130.10.10">
    <property type="entry name" value="YVTN repeat-like/Quinoprotein amine dehydrogenase"/>
    <property type="match status" value="1"/>
</dbReference>
<feature type="compositionally biased region" description="Acidic residues" evidence="4">
    <location>
        <begin position="377"/>
        <end position="404"/>
    </location>
</feature>
<name>A0ABQ6ND56_9STRA</name>
<evidence type="ECO:0000256" key="1">
    <source>
        <dbReference type="ARBA" id="ARBA00022574"/>
    </source>
</evidence>
<comment type="caution">
    <text evidence="5">The sequence shown here is derived from an EMBL/GenBank/DDBJ whole genome shotgun (WGS) entry which is preliminary data.</text>
</comment>
<dbReference type="InterPro" id="IPR052060">
    <property type="entry name" value="Bromo_WD_repeat"/>
</dbReference>
<dbReference type="InterPro" id="IPR019775">
    <property type="entry name" value="WD40_repeat_CS"/>
</dbReference>
<dbReference type="SUPFAM" id="SSF50978">
    <property type="entry name" value="WD40 repeat-like"/>
    <property type="match status" value="1"/>
</dbReference>
<dbReference type="PANTHER" id="PTHR16266">
    <property type="entry name" value="WD REPEAT DOMAIN 9"/>
    <property type="match status" value="1"/>
</dbReference>
<dbReference type="PROSITE" id="PS50082">
    <property type="entry name" value="WD_REPEATS_2"/>
    <property type="match status" value="1"/>
</dbReference>
<sequence>MRVWDSTTGAELLTIAAHKTSAAVVLPHPTDPTLLVTGGADGVAYLWDLKTGEALMRHENAFLHGMTLEEPSQFREYSPDTLVGYLDGAWSPDGMSVTLTDDAGRFVLFDTFVDRALQKRGEEEKEALAKLVANPDFGPDAKDWYKCRADAILDLPSEKWAECQYFSTDYHELLYDVHGYAIDKASGLPPHLAPRGGRVNHVAVAAPDLPHQAFDNVAGPLPLPPSTASELRRTAHSLDVTRRALLFSPPSLNKRGGEQGLVFGSHPIIVAAGVNSSFLKRLQDGLSDEDNIRRGGGGFTVRGATSTSTTSTSAASASRQLSSAYHWRDANEEDEEEMRRQESRRSSGRTGRQGSSTRPARFRQPPTRTSTRGMGDGTDDEDNDFVAGAYDDDDDDDDEEEGVYDDYGGGGVGGRSSRHRRAQRRDTYAVQPTRVSERSLGVPRAHYTADLEDSDVDMEDAVLASRSQQYSGRVSYRNFVGANETIDRAWLLRSNQRWPSDGSGDLGNQFYCPQVGDSVVYIPALHVDHYTNTQTEGTTPWLQWKGEGVDELPVIRCNVASIK</sequence>
<evidence type="ECO:0000256" key="3">
    <source>
        <dbReference type="PROSITE-ProRule" id="PRU00221"/>
    </source>
</evidence>
<evidence type="ECO:0000256" key="4">
    <source>
        <dbReference type="SAM" id="MobiDB-lite"/>
    </source>
</evidence>
<keyword evidence="2" id="KW-0677">Repeat</keyword>
<evidence type="ECO:0000256" key="2">
    <source>
        <dbReference type="ARBA" id="ARBA00022737"/>
    </source>
</evidence>
<dbReference type="InterPro" id="IPR015943">
    <property type="entry name" value="WD40/YVTN_repeat-like_dom_sf"/>
</dbReference>
<dbReference type="SMART" id="SM00320">
    <property type="entry name" value="WD40"/>
    <property type="match status" value="1"/>
</dbReference>
<dbReference type="InterPro" id="IPR001680">
    <property type="entry name" value="WD40_rpt"/>
</dbReference>
<reference evidence="5 6" key="1">
    <citation type="journal article" date="2023" name="Commun. Biol.">
        <title>Genome analysis of Parmales, the sister group of diatoms, reveals the evolutionary specialization of diatoms from phago-mixotrophs to photoautotrophs.</title>
        <authorList>
            <person name="Ban H."/>
            <person name="Sato S."/>
            <person name="Yoshikawa S."/>
            <person name="Yamada K."/>
            <person name="Nakamura Y."/>
            <person name="Ichinomiya M."/>
            <person name="Sato N."/>
            <person name="Blanc-Mathieu R."/>
            <person name="Endo H."/>
            <person name="Kuwata A."/>
            <person name="Ogata H."/>
        </authorList>
    </citation>
    <scope>NUCLEOTIDE SEQUENCE [LARGE SCALE GENOMIC DNA]</scope>
</reference>
<dbReference type="Proteomes" id="UP001165060">
    <property type="component" value="Unassembled WGS sequence"/>
</dbReference>
<accession>A0ABQ6ND56</accession>
<evidence type="ECO:0000313" key="5">
    <source>
        <dbReference type="EMBL" id="GMI55347.1"/>
    </source>
</evidence>
<organism evidence="5 6">
    <name type="scientific">Tetraparma gracilis</name>
    <dbReference type="NCBI Taxonomy" id="2962635"/>
    <lineage>
        <taxon>Eukaryota</taxon>
        <taxon>Sar</taxon>
        <taxon>Stramenopiles</taxon>
        <taxon>Ochrophyta</taxon>
        <taxon>Bolidophyceae</taxon>
        <taxon>Parmales</taxon>
        <taxon>Triparmaceae</taxon>
        <taxon>Tetraparma</taxon>
    </lineage>
</organism>
<dbReference type="EMBL" id="BRYB01006700">
    <property type="protein sequence ID" value="GMI55347.1"/>
    <property type="molecule type" value="Genomic_DNA"/>
</dbReference>
<gene>
    <name evidence="5" type="ORF">TeGR_g7585</name>
</gene>
<feature type="compositionally biased region" description="Low complexity" evidence="4">
    <location>
        <begin position="348"/>
        <end position="358"/>
    </location>
</feature>
<evidence type="ECO:0008006" key="7">
    <source>
        <dbReference type="Google" id="ProtNLM"/>
    </source>
</evidence>
<keyword evidence="6" id="KW-1185">Reference proteome</keyword>
<feature type="region of interest" description="Disordered" evidence="4">
    <location>
        <begin position="287"/>
        <end position="442"/>
    </location>
</feature>
<proteinExistence type="predicted"/>